<dbReference type="PANTHER" id="PTHR10938:SF0">
    <property type="entry name" value="TRANSLATION INITIATION FACTOR IF-3, MITOCHONDRIAL"/>
    <property type="match status" value="1"/>
</dbReference>
<evidence type="ECO:0000259" key="8">
    <source>
        <dbReference type="Pfam" id="PF05198"/>
    </source>
</evidence>
<dbReference type="AlphaFoldDB" id="A0A7Y2EAG2"/>
<feature type="domain" description="Translation initiation factor 3 N-terminal" evidence="8">
    <location>
        <begin position="15"/>
        <end position="83"/>
    </location>
</feature>
<dbReference type="PANTHER" id="PTHR10938">
    <property type="entry name" value="TRANSLATION INITIATION FACTOR IF-3"/>
    <property type="match status" value="1"/>
</dbReference>
<keyword evidence="3 4" id="KW-0648">Protein biosynthesis</keyword>
<protein>
    <recommendedName>
        <fullName evidence="4 5">Translation initiation factor IF-3</fullName>
    </recommendedName>
</protein>
<dbReference type="FunFam" id="3.30.110.10:FF:000001">
    <property type="entry name" value="Translation initiation factor IF-3"/>
    <property type="match status" value="1"/>
</dbReference>
<keyword evidence="2 4" id="KW-0396">Initiation factor</keyword>
<evidence type="ECO:0000256" key="6">
    <source>
        <dbReference type="RuleBase" id="RU000646"/>
    </source>
</evidence>
<dbReference type="InterPro" id="IPR019815">
    <property type="entry name" value="Translation_initiation_fac_3_C"/>
</dbReference>
<dbReference type="PROSITE" id="PS00938">
    <property type="entry name" value="IF3"/>
    <property type="match status" value="1"/>
</dbReference>
<dbReference type="GO" id="GO:0003743">
    <property type="term" value="F:translation initiation factor activity"/>
    <property type="evidence" value="ECO:0007669"/>
    <property type="project" value="UniProtKB-UniRule"/>
</dbReference>
<dbReference type="GO" id="GO:0016020">
    <property type="term" value="C:membrane"/>
    <property type="evidence" value="ECO:0007669"/>
    <property type="project" value="TreeGrafter"/>
</dbReference>
<keyword evidence="4" id="KW-0963">Cytoplasm</keyword>
<dbReference type="Pfam" id="PF00707">
    <property type="entry name" value="IF3_C"/>
    <property type="match status" value="1"/>
</dbReference>
<dbReference type="GO" id="GO:0043022">
    <property type="term" value="F:ribosome binding"/>
    <property type="evidence" value="ECO:0007669"/>
    <property type="project" value="UniProtKB-ARBA"/>
</dbReference>
<reference evidence="9 10" key="1">
    <citation type="submission" date="2020-03" db="EMBL/GenBank/DDBJ databases">
        <title>Metabolic flexibility allows generalist bacteria to become dominant in a frequently disturbed ecosystem.</title>
        <authorList>
            <person name="Chen Y.-J."/>
            <person name="Leung P.M."/>
            <person name="Bay S.K."/>
            <person name="Hugenholtz P."/>
            <person name="Kessler A.J."/>
            <person name="Shelley G."/>
            <person name="Waite D.W."/>
            <person name="Cook P.L."/>
            <person name="Greening C."/>
        </authorList>
    </citation>
    <scope>NUCLEOTIDE SEQUENCE [LARGE SCALE GENOMIC DNA]</scope>
    <source>
        <strain evidence="9">SS_bin_28</strain>
    </source>
</reference>
<dbReference type="GO" id="GO:0032790">
    <property type="term" value="P:ribosome disassembly"/>
    <property type="evidence" value="ECO:0007669"/>
    <property type="project" value="TreeGrafter"/>
</dbReference>
<dbReference type="HAMAP" id="MF_00080">
    <property type="entry name" value="IF_3"/>
    <property type="match status" value="1"/>
</dbReference>
<dbReference type="InterPro" id="IPR036787">
    <property type="entry name" value="T_IF-3_N_sf"/>
</dbReference>
<evidence type="ECO:0000313" key="9">
    <source>
        <dbReference type="EMBL" id="NNF08221.1"/>
    </source>
</evidence>
<evidence type="ECO:0000256" key="3">
    <source>
        <dbReference type="ARBA" id="ARBA00022917"/>
    </source>
</evidence>
<feature type="domain" description="Translation initiation factor 3 C-terminal" evidence="7">
    <location>
        <begin position="91"/>
        <end position="174"/>
    </location>
</feature>
<dbReference type="InterPro" id="IPR036788">
    <property type="entry name" value="T_IF-3_C_sf"/>
</dbReference>
<comment type="caution">
    <text evidence="9">The sequence shown here is derived from an EMBL/GenBank/DDBJ whole genome shotgun (WGS) entry which is preliminary data.</text>
</comment>
<proteinExistence type="inferred from homology"/>
<evidence type="ECO:0000313" key="10">
    <source>
        <dbReference type="Proteomes" id="UP000547674"/>
    </source>
</evidence>
<dbReference type="FunFam" id="3.10.20.80:FF:000001">
    <property type="entry name" value="Translation initiation factor IF-3"/>
    <property type="match status" value="1"/>
</dbReference>
<evidence type="ECO:0000256" key="1">
    <source>
        <dbReference type="ARBA" id="ARBA00005439"/>
    </source>
</evidence>
<comment type="subcellular location">
    <subcellularLocation>
        <location evidence="4 6">Cytoplasm</location>
    </subcellularLocation>
</comment>
<evidence type="ECO:0000256" key="5">
    <source>
        <dbReference type="NCBIfam" id="TIGR00168"/>
    </source>
</evidence>
<dbReference type="SUPFAM" id="SSF54364">
    <property type="entry name" value="Translation initiation factor IF3, N-terminal domain"/>
    <property type="match status" value="1"/>
</dbReference>
<organism evidence="9 10">
    <name type="scientific">Eiseniibacteriota bacterium</name>
    <dbReference type="NCBI Taxonomy" id="2212470"/>
    <lineage>
        <taxon>Bacteria</taxon>
        <taxon>Candidatus Eiseniibacteriota</taxon>
    </lineage>
</organism>
<name>A0A7Y2EAG2_UNCEI</name>
<evidence type="ECO:0000256" key="2">
    <source>
        <dbReference type="ARBA" id="ARBA00022540"/>
    </source>
</evidence>
<dbReference type="Proteomes" id="UP000547674">
    <property type="component" value="Unassembled WGS sequence"/>
</dbReference>
<sequence>MRPTNKAPRPDQTRINERIRIPTVRVVDDEGGQVGVMSSSDALRLARERGLDLVEVSPNARPPVCRIMDYGKFKYEQSKRAAKARKTQHRITVKEVKFRPKIDDHDFNFKVNHAREFLEANNKVKFTVMFRGREVAHANLGRDILEKAAEILDDVGQIEQKPRMEGRTMVMYMSARRDVAKKSGKEDKKPTE</sequence>
<comment type="function">
    <text evidence="4 6">IF-3 binds to the 30S ribosomal subunit and shifts the equilibrium between 70S ribosomes and their 50S and 30S subunits in favor of the free subunits, thus enhancing the availability of 30S subunits on which protein synthesis initiation begins.</text>
</comment>
<dbReference type="InterPro" id="IPR019814">
    <property type="entry name" value="Translation_initiation_fac_3_N"/>
</dbReference>
<dbReference type="EMBL" id="JABDJR010000631">
    <property type="protein sequence ID" value="NNF08221.1"/>
    <property type="molecule type" value="Genomic_DNA"/>
</dbReference>
<comment type="similarity">
    <text evidence="1 4 6">Belongs to the IF-3 family.</text>
</comment>
<evidence type="ECO:0000256" key="4">
    <source>
        <dbReference type="HAMAP-Rule" id="MF_00080"/>
    </source>
</evidence>
<dbReference type="InterPro" id="IPR001288">
    <property type="entry name" value="Translation_initiation_fac_3"/>
</dbReference>
<dbReference type="Gene3D" id="3.10.20.80">
    <property type="entry name" value="Translation initiation factor 3 (IF-3), N-terminal domain"/>
    <property type="match status" value="1"/>
</dbReference>
<dbReference type="NCBIfam" id="TIGR00168">
    <property type="entry name" value="infC"/>
    <property type="match status" value="1"/>
</dbReference>
<dbReference type="Gene3D" id="3.30.110.10">
    <property type="entry name" value="Translation initiation factor 3 (IF-3), C-terminal domain"/>
    <property type="match status" value="1"/>
</dbReference>
<dbReference type="Pfam" id="PF05198">
    <property type="entry name" value="IF3_N"/>
    <property type="match status" value="1"/>
</dbReference>
<dbReference type="SUPFAM" id="SSF55200">
    <property type="entry name" value="Translation initiation factor IF3, C-terminal domain"/>
    <property type="match status" value="1"/>
</dbReference>
<comment type="subunit">
    <text evidence="4 6">Monomer.</text>
</comment>
<accession>A0A7Y2EAG2</accession>
<gene>
    <name evidence="4" type="primary">infC</name>
    <name evidence="9" type="ORF">HKN21_15770</name>
</gene>
<dbReference type="InterPro" id="IPR019813">
    <property type="entry name" value="Translation_initiation_fac3_CS"/>
</dbReference>
<dbReference type="GO" id="GO:0005829">
    <property type="term" value="C:cytosol"/>
    <property type="evidence" value="ECO:0007669"/>
    <property type="project" value="TreeGrafter"/>
</dbReference>
<evidence type="ECO:0000259" key="7">
    <source>
        <dbReference type="Pfam" id="PF00707"/>
    </source>
</evidence>